<sequence length="108" mass="12094">MTVHPLLVRPGRPLSQAEFARRSGLHPEQLHRLFALGLLRAVPDADGGLAFPLGELAEVRRIERLRAELPVNYAAVGLIVELLDRIGRLESALRMQRAAQEATRRWIS</sequence>
<proteinExistence type="predicted"/>
<keyword evidence="2" id="KW-1185">Reference proteome</keyword>
<gene>
    <name evidence="1" type="ORF">PHY01_22180</name>
</gene>
<dbReference type="AlphaFoldDB" id="A0A4Y3WMB8"/>
<evidence type="ECO:0000313" key="2">
    <source>
        <dbReference type="Proteomes" id="UP000320338"/>
    </source>
</evidence>
<dbReference type="EMBL" id="BJNG01000016">
    <property type="protein sequence ID" value="GEC19935.1"/>
    <property type="molecule type" value="Genomic_DNA"/>
</dbReference>
<reference evidence="1 2" key="1">
    <citation type="submission" date="2019-06" db="EMBL/GenBank/DDBJ databases">
        <title>Whole genome shotgun sequence of Pseudonocardia hydrocarbonoxydans NBRC 14498.</title>
        <authorList>
            <person name="Hosoyama A."/>
            <person name="Uohara A."/>
            <person name="Ohji S."/>
            <person name="Ichikawa N."/>
        </authorList>
    </citation>
    <scope>NUCLEOTIDE SEQUENCE [LARGE SCALE GENOMIC DNA]</scope>
    <source>
        <strain evidence="1 2">NBRC 14498</strain>
    </source>
</reference>
<dbReference type="Proteomes" id="UP000320338">
    <property type="component" value="Unassembled WGS sequence"/>
</dbReference>
<dbReference type="Pfam" id="PF13591">
    <property type="entry name" value="MerR_2"/>
    <property type="match status" value="1"/>
</dbReference>
<evidence type="ECO:0000313" key="1">
    <source>
        <dbReference type="EMBL" id="GEC19935.1"/>
    </source>
</evidence>
<protein>
    <recommendedName>
        <fullName evidence="3">MerR family transcriptional regulator</fullName>
    </recommendedName>
</protein>
<dbReference type="OrthoDB" id="5526358at2"/>
<evidence type="ECO:0008006" key="3">
    <source>
        <dbReference type="Google" id="ProtNLM"/>
    </source>
</evidence>
<comment type="caution">
    <text evidence="1">The sequence shown here is derived from an EMBL/GenBank/DDBJ whole genome shotgun (WGS) entry which is preliminary data.</text>
</comment>
<name>A0A4Y3WMB8_9PSEU</name>
<accession>A0A4Y3WMB8</accession>
<dbReference type="Gene3D" id="1.10.1660.10">
    <property type="match status" value="1"/>
</dbReference>
<dbReference type="RefSeq" id="WP_141278466.1">
    <property type="nucleotide sequence ID" value="NZ_BAAARZ010000004.1"/>
</dbReference>
<organism evidence="1 2">
    <name type="scientific">Pseudonocardia hydrocarbonoxydans</name>
    <dbReference type="NCBI Taxonomy" id="76726"/>
    <lineage>
        <taxon>Bacteria</taxon>
        <taxon>Bacillati</taxon>
        <taxon>Actinomycetota</taxon>
        <taxon>Actinomycetes</taxon>
        <taxon>Pseudonocardiales</taxon>
        <taxon>Pseudonocardiaceae</taxon>
        <taxon>Pseudonocardia</taxon>
    </lineage>
</organism>